<sequence length="103" mass="11029">MGLIITNPWISNIINRDISRACLIMNIVLLAMENPIHTNAILESDQSATTVNLSAIVYANIVGMSNACIPNTSNGSFFNDIHTSTGMATNDCNGQTKITSNIS</sequence>
<reference evidence="1 2" key="1">
    <citation type="journal article" date="2020" name="IScience">
        <title>Genome Sequencing of the Endangered Kingdonia uniflora (Circaeasteraceae, Ranunculales) Reveals Potential Mechanisms of Evolutionary Specialization.</title>
        <authorList>
            <person name="Sun Y."/>
            <person name="Deng T."/>
            <person name="Zhang A."/>
            <person name="Moore M.J."/>
            <person name="Landis J.B."/>
            <person name="Lin N."/>
            <person name="Zhang H."/>
            <person name="Zhang X."/>
            <person name="Huang J."/>
            <person name="Zhang X."/>
            <person name="Sun H."/>
            <person name="Wang H."/>
        </authorList>
    </citation>
    <scope>NUCLEOTIDE SEQUENCE [LARGE SCALE GENOMIC DNA]</scope>
    <source>
        <strain evidence="1">TB1705</strain>
        <tissue evidence="1">Leaf</tissue>
    </source>
</reference>
<gene>
    <name evidence="1" type="ORF">GIB67_042872</name>
</gene>
<dbReference type="EMBL" id="JACGCM010000238">
    <property type="protein sequence ID" value="KAF6174803.1"/>
    <property type="molecule type" value="Genomic_DNA"/>
</dbReference>
<dbReference type="AlphaFoldDB" id="A0A7J7P655"/>
<organism evidence="1 2">
    <name type="scientific">Kingdonia uniflora</name>
    <dbReference type="NCBI Taxonomy" id="39325"/>
    <lineage>
        <taxon>Eukaryota</taxon>
        <taxon>Viridiplantae</taxon>
        <taxon>Streptophyta</taxon>
        <taxon>Embryophyta</taxon>
        <taxon>Tracheophyta</taxon>
        <taxon>Spermatophyta</taxon>
        <taxon>Magnoliopsida</taxon>
        <taxon>Ranunculales</taxon>
        <taxon>Circaeasteraceae</taxon>
        <taxon>Kingdonia</taxon>
    </lineage>
</organism>
<comment type="caution">
    <text evidence="1">The sequence shown here is derived from an EMBL/GenBank/DDBJ whole genome shotgun (WGS) entry which is preliminary data.</text>
</comment>
<dbReference type="Proteomes" id="UP000541444">
    <property type="component" value="Unassembled WGS sequence"/>
</dbReference>
<keyword evidence="2" id="KW-1185">Reference proteome</keyword>
<feature type="non-terminal residue" evidence="1">
    <location>
        <position position="103"/>
    </location>
</feature>
<evidence type="ECO:0000313" key="2">
    <source>
        <dbReference type="Proteomes" id="UP000541444"/>
    </source>
</evidence>
<name>A0A7J7P655_9MAGN</name>
<evidence type="ECO:0000313" key="1">
    <source>
        <dbReference type="EMBL" id="KAF6174803.1"/>
    </source>
</evidence>
<accession>A0A7J7P655</accession>
<protein>
    <submittedName>
        <fullName evidence="1">Uncharacterized protein</fullName>
    </submittedName>
</protein>
<proteinExistence type="predicted"/>